<dbReference type="EMBL" id="JRES01001454">
    <property type="protein sequence ID" value="KNC22845.1"/>
    <property type="molecule type" value="Genomic_DNA"/>
</dbReference>
<accession>A0A0L0BRZ7</accession>
<keyword evidence="3" id="KW-1185">Reference proteome</keyword>
<dbReference type="Proteomes" id="UP000037069">
    <property type="component" value="Unassembled WGS sequence"/>
</dbReference>
<organism evidence="2 3">
    <name type="scientific">Lucilia cuprina</name>
    <name type="common">Green bottle fly</name>
    <name type="synonym">Australian sheep blowfly</name>
    <dbReference type="NCBI Taxonomy" id="7375"/>
    <lineage>
        <taxon>Eukaryota</taxon>
        <taxon>Metazoa</taxon>
        <taxon>Ecdysozoa</taxon>
        <taxon>Arthropoda</taxon>
        <taxon>Hexapoda</taxon>
        <taxon>Insecta</taxon>
        <taxon>Pterygota</taxon>
        <taxon>Neoptera</taxon>
        <taxon>Endopterygota</taxon>
        <taxon>Diptera</taxon>
        <taxon>Brachycera</taxon>
        <taxon>Muscomorpha</taxon>
        <taxon>Oestroidea</taxon>
        <taxon>Calliphoridae</taxon>
        <taxon>Luciliinae</taxon>
        <taxon>Lucilia</taxon>
    </lineage>
</organism>
<evidence type="ECO:0000313" key="3">
    <source>
        <dbReference type="Proteomes" id="UP000037069"/>
    </source>
</evidence>
<gene>
    <name evidence="2" type="ORF">FF38_08024</name>
</gene>
<dbReference type="AlphaFoldDB" id="A0A0L0BRZ7"/>
<feature type="region of interest" description="Disordered" evidence="1">
    <location>
        <begin position="145"/>
        <end position="182"/>
    </location>
</feature>
<evidence type="ECO:0000256" key="1">
    <source>
        <dbReference type="SAM" id="MobiDB-lite"/>
    </source>
</evidence>
<comment type="caution">
    <text evidence="2">The sequence shown here is derived from an EMBL/GenBank/DDBJ whole genome shotgun (WGS) entry which is preliminary data.</text>
</comment>
<sequence length="295" mass="31812">MRTPDSAPKAEAIVATATSAVMVGSPSIICNNLAAIRTSGLRPLANSTPLILMAPWEFSINAELEHSIHETDPVANPLQLTSIGNGIGFNNTSENARPRSLNSLYTSFVFNSLPNVLTGKASKGNSSLSISSGIEILPETAKLPPSQISKLPVPSKKLRPNLTTPSFEGHPGQSHVTSSREQNSTINGVTSQESVFFFAQIDFDDGFTRSCFFAIFGNNPFLRMIPANLGVQHRCTTTNRISNGFEQSQNLRLGTSSIDFTNVHQQEFNIVLMTTFHQAYIGSIGAQSSLENGLQ</sequence>
<proteinExistence type="predicted"/>
<protein>
    <submittedName>
        <fullName evidence="2">Uncharacterized protein</fullName>
    </submittedName>
</protein>
<evidence type="ECO:0000313" key="2">
    <source>
        <dbReference type="EMBL" id="KNC22845.1"/>
    </source>
</evidence>
<name>A0A0L0BRZ7_LUCCU</name>
<reference evidence="2 3" key="1">
    <citation type="journal article" date="2015" name="Nat. Commun.">
        <title>Lucilia cuprina genome unlocks parasitic fly biology to underpin future interventions.</title>
        <authorList>
            <person name="Anstead C.A."/>
            <person name="Korhonen P.K."/>
            <person name="Young N.D."/>
            <person name="Hall R.S."/>
            <person name="Jex A.R."/>
            <person name="Murali S.C."/>
            <person name="Hughes D.S."/>
            <person name="Lee S.F."/>
            <person name="Perry T."/>
            <person name="Stroehlein A.J."/>
            <person name="Ansell B.R."/>
            <person name="Breugelmans B."/>
            <person name="Hofmann A."/>
            <person name="Qu J."/>
            <person name="Dugan S."/>
            <person name="Lee S.L."/>
            <person name="Chao H."/>
            <person name="Dinh H."/>
            <person name="Han Y."/>
            <person name="Doddapaneni H.V."/>
            <person name="Worley K.C."/>
            <person name="Muzny D.M."/>
            <person name="Ioannidis P."/>
            <person name="Waterhouse R.M."/>
            <person name="Zdobnov E.M."/>
            <person name="James P.J."/>
            <person name="Bagnall N.H."/>
            <person name="Kotze A.C."/>
            <person name="Gibbs R.A."/>
            <person name="Richards S."/>
            <person name="Batterham P."/>
            <person name="Gasser R.B."/>
        </authorList>
    </citation>
    <scope>NUCLEOTIDE SEQUENCE [LARGE SCALE GENOMIC DNA]</scope>
    <source>
        <strain evidence="2 3">LS</strain>
        <tissue evidence="2">Full body</tissue>
    </source>
</reference>